<comment type="subcellular location">
    <subcellularLocation>
        <location evidence="1">Cell membrane</location>
    </subcellularLocation>
</comment>
<gene>
    <name evidence="7" type="ORF">FHT01_000607</name>
</gene>
<keyword evidence="3" id="KW-0328">Glycosyltransferase</keyword>
<feature type="domain" description="Glycosyltransferase 2-like" evidence="6">
    <location>
        <begin position="7"/>
        <end position="139"/>
    </location>
</feature>
<dbReference type="Gene3D" id="3.90.550.10">
    <property type="entry name" value="Spore Coat Polysaccharide Biosynthesis Protein SpsA, Chain A"/>
    <property type="match status" value="1"/>
</dbReference>
<keyword evidence="8" id="KW-1185">Reference proteome</keyword>
<keyword evidence="5" id="KW-0472">Membrane</keyword>
<dbReference type="SUPFAM" id="SSF53448">
    <property type="entry name" value="Nucleotide-diphospho-sugar transferases"/>
    <property type="match status" value="1"/>
</dbReference>
<evidence type="ECO:0000256" key="2">
    <source>
        <dbReference type="ARBA" id="ARBA00022475"/>
    </source>
</evidence>
<evidence type="ECO:0000256" key="5">
    <source>
        <dbReference type="ARBA" id="ARBA00023136"/>
    </source>
</evidence>
<evidence type="ECO:0000256" key="4">
    <source>
        <dbReference type="ARBA" id="ARBA00022679"/>
    </source>
</evidence>
<protein>
    <submittedName>
        <fullName evidence="7">GT2 family glycosyltransferase</fullName>
    </submittedName>
</protein>
<organism evidence="7 8">
    <name type="scientific">Sphingomonas japonica</name>
    <dbReference type="NCBI Taxonomy" id="511662"/>
    <lineage>
        <taxon>Bacteria</taxon>
        <taxon>Pseudomonadati</taxon>
        <taxon>Pseudomonadota</taxon>
        <taxon>Alphaproteobacteria</taxon>
        <taxon>Sphingomonadales</taxon>
        <taxon>Sphingomonadaceae</taxon>
        <taxon>Sphingomonas</taxon>
    </lineage>
</organism>
<dbReference type="Pfam" id="PF00535">
    <property type="entry name" value="Glycos_transf_2"/>
    <property type="match status" value="1"/>
</dbReference>
<evidence type="ECO:0000256" key="1">
    <source>
        <dbReference type="ARBA" id="ARBA00004236"/>
    </source>
</evidence>
<evidence type="ECO:0000313" key="8">
    <source>
        <dbReference type="Proteomes" id="UP000788153"/>
    </source>
</evidence>
<keyword evidence="2" id="KW-1003">Cell membrane</keyword>
<dbReference type="EMBL" id="JAASQP010000001">
    <property type="protein sequence ID" value="NIJ23065.1"/>
    <property type="molecule type" value="Genomic_DNA"/>
</dbReference>
<evidence type="ECO:0000313" key="7">
    <source>
        <dbReference type="EMBL" id="NIJ23065.1"/>
    </source>
</evidence>
<comment type="caution">
    <text evidence="7">The sequence shown here is derived from an EMBL/GenBank/DDBJ whole genome shotgun (WGS) entry which is preliminary data.</text>
</comment>
<evidence type="ECO:0000259" key="6">
    <source>
        <dbReference type="Pfam" id="PF00535"/>
    </source>
</evidence>
<evidence type="ECO:0000256" key="3">
    <source>
        <dbReference type="ARBA" id="ARBA00022676"/>
    </source>
</evidence>
<dbReference type="InterPro" id="IPR001173">
    <property type="entry name" value="Glyco_trans_2-like"/>
</dbReference>
<dbReference type="InterPro" id="IPR029044">
    <property type="entry name" value="Nucleotide-diphossugar_trans"/>
</dbReference>
<name>A0ABX0TZ16_9SPHN</name>
<reference evidence="7 8" key="1">
    <citation type="submission" date="2020-03" db="EMBL/GenBank/DDBJ databases">
        <title>Genomic Encyclopedia of Type Strains, Phase IV (KMG-IV): sequencing the most valuable type-strain genomes for metagenomic binning, comparative biology and taxonomic classification.</title>
        <authorList>
            <person name="Goeker M."/>
        </authorList>
    </citation>
    <scope>NUCLEOTIDE SEQUENCE [LARGE SCALE GENOMIC DNA]</scope>
    <source>
        <strain evidence="7 8">DSM 22753</strain>
    </source>
</reference>
<proteinExistence type="predicted"/>
<dbReference type="Proteomes" id="UP000788153">
    <property type="component" value="Unassembled WGS sequence"/>
</dbReference>
<accession>A0ABX0TZ16</accession>
<dbReference type="PANTHER" id="PTHR43646">
    <property type="entry name" value="GLYCOSYLTRANSFERASE"/>
    <property type="match status" value="1"/>
</dbReference>
<dbReference type="RefSeq" id="WP_140048243.1">
    <property type="nucleotide sequence ID" value="NZ_BAAAEV010000001.1"/>
</dbReference>
<keyword evidence="4" id="KW-0808">Transferase</keyword>
<dbReference type="PANTHER" id="PTHR43646:SF2">
    <property type="entry name" value="GLYCOSYLTRANSFERASE 2-LIKE DOMAIN-CONTAINING PROTEIN"/>
    <property type="match status" value="1"/>
</dbReference>
<sequence>MTADRFCICVPARNEAERLPRLLDALAAQNGVGVVPVALCINNSDDGSVAAAETAARRHAGRLEIAIDDCRLPRRSAHVGTARGRAMDIGATLVGNRGVLISTDADCRPPPGWIAANLAAIDRGADLVGGKMLIDESEPLDPTVRAWRAMLDRYWAQVRAIEDRIDLQSHDPSPRHGDHGGASLAIRVATYRAAGGVPPLASGEDRALVATAVVAGGRLVHPIDVWTRVSPRAIGRATGGMASAMAEFQDLLRVGREPCVPAFDHWQQRAEWRLGQRTGGADPGEVVRREAALPPMPCDLPLSAVS</sequence>